<feature type="signal peptide" evidence="2">
    <location>
        <begin position="1"/>
        <end position="25"/>
    </location>
</feature>
<evidence type="ECO:0000256" key="1">
    <source>
        <dbReference type="ARBA" id="ARBA00008721"/>
    </source>
</evidence>
<evidence type="ECO:0000313" key="3">
    <source>
        <dbReference type="EMBL" id="KID86077.1"/>
    </source>
</evidence>
<dbReference type="InterPro" id="IPR024079">
    <property type="entry name" value="MetalloPept_cat_dom_sf"/>
</dbReference>
<sequence>MHLVSALAANVLALSVAVLPATTAAAPGRADEFCDWQPSPELGTVQNTIRRDDSGSKNDPELKKIIDTVFDANFKPKIEPVDDGRVINVSVHMHVVGEPKINETEFLVSRTSLQRQLDFLNQSYKPANISFTLSSVDWTKGDMGVRGFFLREPLAKSLHRGNFTELNIFFCDDDDTRGGSTTTGIVQGFRLSDDDDKADGCVVNANTVPGGSHPVWNQGVTVVHEVGHWFGLGHTTFTGQEECQPNWRNVTGLTNEPCGVRCDYNFMSYGAE</sequence>
<feature type="chain" id="PRO_5002105208" evidence="2">
    <location>
        <begin position="26"/>
        <end position="272"/>
    </location>
</feature>
<dbReference type="OrthoDB" id="536211at2759"/>
<protein>
    <submittedName>
        <fullName evidence="3">Pregnancy-associated plasma protein-A</fullName>
    </submittedName>
</protein>
<dbReference type="GO" id="GO:0008237">
    <property type="term" value="F:metallopeptidase activity"/>
    <property type="evidence" value="ECO:0007669"/>
    <property type="project" value="InterPro"/>
</dbReference>
<dbReference type="EMBL" id="AZNH01000024">
    <property type="protein sequence ID" value="KID86077.1"/>
    <property type="molecule type" value="Genomic_DNA"/>
</dbReference>
<reference evidence="3 4" key="1">
    <citation type="journal article" date="2014" name="Proc. Natl. Acad. Sci. U.S.A.">
        <title>Trajectory and genomic determinants of fungal-pathogen speciation and host adaptation.</title>
        <authorList>
            <person name="Hu X."/>
            <person name="Xiao G."/>
            <person name="Zheng P."/>
            <person name="Shang Y."/>
            <person name="Su Y."/>
            <person name="Zhang X."/>
            <person name="Liu X."/>
            <person name="Zhan S."/>
            <person name="St Leger R.J."/>
            <person name="Wang C."/>
        </authorList>
    </citation>
    <scope>NUCLEOTIDE SEQUENCE [LARGE SCALE GENOMIC DNA]</scope>
    <source>
        <strain evidence="3 4">ARSEF 977</strain>
    </source>
</reference>
<evidence type="ECO:0000313" key="4">
    <source>
        <dbReference type="Proteomes" id="UP000031192"/>
    </source>
</evidence>
<comment type="caution">
    <text evidence="3">The sequence shown here is derived from an EMBL/GenBank/DDBJ whole genome shotgun (WGS) entry which is preliminary data.</text>
</comment>
<dbReference type="SUPFAM" id="SSF55486">
    <property type="entry name" value="Metalloproteases ('zincins'), catalytic domain"/>
    <property type="match status" value="1"/>
</dbReference>
<keyword evidence="4" id="KW-1185">Reference proteome</keyword>
<evidence type="ECO:0000256" key="2">
    <source>
        <dbReference type="SAM" id="SignalP"/>
    </source>
</evidence>
<accession>A0A0B4H268</accession>
<dbReference type="HOGENOM" id="CLU_953411_0_0_1"/>
<keyword evidence="2" id="KW-0732">Signal</keyword>
<name>A0A0B4H268_METGA</name>
<proteinExistence type="inferred from homology"/>
<dbReference type="PANTHER" id="PTHR47466">
    <property type="match status" value="1"/>
</dbReference>
<dbReference type="PANTHER" id="PTHR47466:SF1">
    <property type="entry name" value="METALLOPROTEASE MEP1 (AFU_ORTHOLOGUE AFUA_1G07730)-RELATED"/>
    <property type="match status" value="1"/>
</dbReference>
<gene>
    <name evidence="3" type="ORF">MGU_06769</name>
</gene>
<dbReference type="Proteomes" id="UP000031192">
    <property type="component" value="Unassembled WGS sequence"/>
</dbReference>
<organism evidence="3 4">
    <name type="scientific">Metarhizium guizhouense (strain ARSEF 977)</name>
    <dbReference type="NCBI Taxonomy" id="1276136"/>
    <lineage>
        <taxon>Eukaryota</taxon>
        <taxon>Fungi</taxon>
        <taxon>Dikarya</taxon>
        <taxon>Ascomycota</taxon>
        <taxon>Pezizomycotina</taxon>
        <taxon>Sordariomycetes</taxon>
        <taxon>Hypocreomycetidae</taxon>
        <taxon>Hypocreales</taxon>
        <taxon>Clavicipitaceae</taxon>
        <taxon>Metarhizium</taxon>
    </lineage>
</organism>
<dbReference type="AlphaFoldDB" id="A0A0B4H268"/>
<comment type="similarity">
    <text evidence="1">Belongs to the peptidase M43B family.</text>
</comment>
<dbReference type="Gene3D" id="3.40.390.10">
    <property type="entry name" value="Collagenase (Catalytic Domain)"/>
    <property type="match status" value="1"/>
</dbReference>